<comment type="similarity">
    <text evidence="6">Belongs to the ABC-4 integral membrane protein family.</text>
</comment>
<keyword evidence="3 7" id="KW-0812">Transmembrane</keyword>
<feature type="transmembrane region" description="Helical" evidence="7">
    <location>
        <begin position="435"/>
        <end position="453"/>
    </location>
</feature>
<reference evidence="9 10" key="1">
    <citation type="submission" date="2019-05" db="EMBL/GenBank/DDBJ databases">
        <title>Georgenia *** sp. nov., and Georgenia *** sp. nov., isolated from the intestinal contents of plateau pika (Ochotona curzoniae) in the Qinghai-Tibet plateau of China.</title>
        <authorList>
            <person name="Tian Z."/>
        </authorList>
    </citation>
    <scope>NUCLEOTIDE SEQUENCE [LARGE SCALE GENOMIC DNA]</scope>
    <source>
        <strain evidence="9 10">Z294</strain>
    </source>
</reference>
<dbReference type="Pfam" id="PF02687">
    <property type="entry name" value="FtsX"/>
    <property type="match status" value="1"/>
</dbReference>
<keyword evidence="2" id="KW-1003">Cell membrane</keyword>
<evidence type="ECO:0000256" key="3">
    <source>
        <dbReference type="ARBA" id="ARBA00022692"/>
    </source>
</evidence>
<gene>
    <name evidence="9" type="ORF">FE251_02660</name>
</gene>
<keyword evidence="4 7" id="KW-1133">Transmembrane helix</keyword>
<dbReference type="Proteomes" id="UP000313948">
    <property type="component" value="Chromosome"/>
</dbReference>
<feature type="transmembrane region" description="Helical" evidence="7">
    <location>
        <begin position="474"/>
        <end position="492"/>
    </location>
</feature>
<feature type="transmembrane region" description="Helical" evidence="7">
    <location>
        <begin position="557"/>
        <end position="579"/>
    </location>
</feature>
<evidence type="ECO:0000256" key="1">
    <source>
        <dbReference type="ARBA" id="ARBA00004651"/>
    </source>
</evidence>
<evidence type="ECO:0000259" key="8">
    <source>
        <dbReference type="Pfam" id="PF02687"/>
    </source>
</evidence>
<protein>
    <submittedName>
        <fullName evidence="9">ABC transporter permease</fullName>
    </submittedName>
</protein>
<feature type="transmembrane region" description="Helical" evidence="7">
    <location>
        <begin position="512"/>
        <end position="537"/>
    </location>
</feature>
<accession>A0ABX5VJ90</accession>
<evidence type="ECO:0000256" key="7">
    <source>
        <dbReference type="SAM" id="Phobius"/>
    </source>
</evidence>
<evidence type="ECO:0000256" key="4">
    <source>
        <dbReference type="ARBA" id="ARBA00022989"/>
    </source>
</evidence>
<keyword evidence="5 7" id="KW-0472">Membrane</keyword>
<feature type="domain" description="ABC3 transporter permease C-terminal" evidence="8">
    <location>
        <begin position="795"/>
        <end position="916"/>
    </location>
</feature>
<dbReference type="EMBL" id="CP040899">
    <property type="protein sequence ID" value="QDB78399.1"/>
    <property type="molecule type" value="Genomic_DNA"/>
</dbReference>
<feature type="transmembrane region" description="Helical" evidence="7">
    <location>
        <begin position="889"/>
        <end position="908"/>
    </location>
</feature>
<comment type="subcellular location">
    <subcellularLocation>
        <location evidence="1">Cell membrane</location>
        <topology evidence="1">Multi-pass membrane protein</topology>
    </subcellularLocation>
</comment>
<dbReference type="PANTHER" id="PTHR30572">
    <property type="entry name" value="MEMBRANE COMPONENT OF TRANSPORTER-RELATED"/>
    <property type="match status" value="1"/>
</dbReference>
<dbReference type="PANTHER" id="PTHR30572:SF4">
    <property type="entry name" value="ABC TRANSPORTER PERMEASE YTRF"/>
    <property type="match status" value="1"/>
</dbReference>
<dbReference type="InterPro" id="IPR003838">
    <property type="entry name" value="ABC3_permease_C"/>
</dbReference>
<organism evidence="9 10">
    <name type="scientific">Georgenia wutianyii</name>
    <dbReference type="NCBI Taxonomy" id="2585135"/>
    <lineage>
        <taxon>Bacteria</taxon>
        <taxon>Bacillati</taxon>
        <taxon>Actinomycetota</taxon>
        <taxon>Actinomycetes</taxon>
        <taxon>Micrococcales</taxon>
        <taxon>Bogoriellaceae</taxon>
        <taxon>Georgenia</taxon>
    </lineage>
</organism>
<evidence type="ECO:0000256" key="6">
    <source>
        <dbReference type="ARBA" id="ARBA00038076"/>
    </source>
</evidence>
<feature type="transmembrane region" description="Helical" evidence="7">
    <location>
        <begin position="355"/>
        <end position="379"/>
    </location>
</feature>
<evidence type="ECO:0000256" key="2">
    <source>
        <dbReference type="ARBA" id="ARBA00022475"/>
    </source>
</evidence>
<keyword evidence="10" id="KW-1185">Reference proteome</keyword>
<proteinExistence type="inferred from homology"/>
<feature type="transmembrane region" description="Helical" evidence="7">
    <location>
        <begin position="791"/>
        <end position="818"/>
    </location>
</feature>
<sequence>MTGLLRLTARQATAHKAVPVALVLLVLLVSGVVTAWPRLLAGVDDRQTTHEIAGASPLARDVVAVLPDTWPDLPAPAPGTTPFAPEVEESLGGTLVALEELRAAQPEPLRSMLGDPLFWVATPPFDVQAPPDPVIGTQRLSLKVDPQLGEHVELTAGRWPEPPTHVDPYAGLSDAERISLTLDEETALVRQAIAAGGPLEVVLAAPAAEALGWEVGTERRVVGNTVPVLLTGTFTALDADDGFWVHNPQSAEPYLVDDLNLGTSALAAAYVSPAWDGRLPTQFPVSSVRTQLWYPVEVGALAARDVDDAAAQLTRFTAPQTLGTGETGPLPVRFASDLGGVLDRVAQQQAVTSTVLAIIAAGPLGVTLAVFLLAARLLVARRRPGLALMAARGGSGRQLRSMLALEGLVLSLPAAAAGAVLAVLLLPGRTRPADLLLTGLVALVPAVMLAATTSPRGLRESRADLGRRPGRRRWVVEALVLGVTLAALVLLLQRGVEPGAGETDLLLTTVPLLLAVATCVLVLRAYPLPVRALAGVLRRRRGVTAFLGSARAVRDPAGGLVPAVALVIGVSVAMFSVVLSSTIEAGVQTTAWRAVGADLRLTGPIFDEEHVAEIAAVPGVAAVASIGDAGTVSVSGERLDLAVLDPDDVRAVQADGVGIATLPTALTAGPGSGDAVPAVLSAGAADTLGAGVGDRLEVAVGDGLALDVVGVMDALAGAGTTGDVLLDAAAFTEATGRSVLPRTLLLDVADGQDPTTVLDRVREVEPVARAQNPAGDAGNFLASPMAGGMNAALAVAVVLSLVLVLVAVVMTQLMGAPARGRLLAVLRTLGLDRRQARGIVAWELAPLAVVSVVAGGVLGVLVPWVVLGAMDLTALTGGAEQPALVVDPVSAGAVLGGVLVVTAAAVLVSTMMSSRADVATELRMGEET</sequence>
<feature type="transmembrane region" description="Helical" evidence="7">
    <location>
        <begin position="839"/>
        <end position="869"/>
    </location>
</feature>
<dbReference type="RefSeq" id="WP_139947739.1">
    <property type="nucleotide sequence ID" value="NZ_CP040899.1"/>
</dbReference>
<dbReference type="InterPro" id="IPR050250">
    <property type="entry name" value="Macrolide_Exporter_MacB"/>
</dbReference>
<evidence type="ECO:0000313" key="10">
    <source>
        <dbReference type="Proteomes" id="UP000313948"/>
    </source>
</evidence>
<evidence type="ECO:0000313" key="9">
    <source>
        <dbReference type="EMBL" id="QDB78399.1"/>
    </source>
</evidence>
<evidence type="ECO:0000256" key="5">
    <source>
        <dbReference type="ARBA" id="ARBA00023136"/>
    </source>
</evidence>
<name>A0ABX5VJ90_9MICO</name>
<feature type="transmembrane region" description="Helical" evidence="7">
    <location>
        <begin position="399"/>
        <end position="423"/>
    </location>
</feature>